<gene>
    <name evidence="1" type="ORF">AAG747_28010</name>
</gene>
<reference evidence="1 2" key="1">
    <citation type="submission" date="2024-04" db="EMBL/GenBank/DDBJ databases">
        <title>Novel genus in family Flammeovirgaceae.</title>
        <authorList>
            <person name="Nguyen T.H."/>
            <person name="Vuong T.Q."/>
            <person name="Le H."/>
            <person name="Kim S.-G."/>
        </authorList>
    </citation>
    <scope>NUCLEOTIDE SEQUENCE [LARGE SCALE GENOMIC DNA]</scope>
    <source>
        <strain evidence="1 2">JCM 23209</strain>
    </source>
</reference>
<accession>A0AAW9SKY9</accession>
<comment type="caution">
    <text evidence="1">The sequence shown here is derived from an EMBL/GenBank/DDBJ whole genome shotgun (WGS) entry which is preliminary data.</text>
</comment>
<evidence type="ECO:0000313" key="2">
    <source>
        <dbReference type="Proteomes" id="UP001403385"/>
    </source>
</evidence>
<dbReference type="RefSeq" id="WP_346824572.1">
    <property type="nucleotide sequence ID" value="NZ_JBDKWZ010000027.1"/>
</dbReference>
<dbReference type="Proteomes" id="UP001403385">
    <property type="component" value="Unassembled WGS sequence"/>
</dbReference>
<proteinExistence type="predicted"/>
<name>A0AAW9SKY9_9BACT</name>
<dbReference type="EMBL" id="JBDKWZ010000027">
    <property type="protein sequence ID" value="MEN7551793.1"/>
    <property type="molecule type" value="Genomic_DNA"/>
</dbReference>
<keyword evidence="2" id="KW-1185">Reference proteome</keyword>
<sequence>MSWKIVERRIGQAGNTKQQQKRQREWDRKYGQNWMIGYMVDGEFISQEEALEVIYYQSYHEHFENHPDDLKELIHTAKALRNPHALQTGGVDLQVPTIMKFLERNALSLLGNEVVDIGTYGTRSHKISVRLSPLSIKVTGRPKMTLEQFWQDKKCLAVWEE</sequence>
<dbReference type="AlphaFoldDB" id="A0AAW9SKY9"/>
<protein>
    <submittedName>
        <fullName evidence="1">Uncharacterized protein</fullName>
    </submittedName>
</protein>
<organism evidence="1 2">
    <name type="scientific">Rapidithrix thailandica</name>
    <dbReference type="NCBI Taxonomy" id="413964"/>
    <lineage>
        <taxon>Bacteria</taxon>
        <taxon>Pseudomonadati</taxon>
        <taxon>Bacteroidota</taxon>
        <taxon>Cytophagia</taxon>
        <taxon>Cytophagales</taxon>
        <taxon>Flammeovirgaceae</taxon>
        <taxon>Rapidithrix</taxon>
    </lineage>
</organism>
<evidence type="ECO:0000313" key="1">
    <source>
        <dbReference type="EMBL" id="MEN7551793.1"/>
    </source>
</evidence>